<feature type="compositionally biased region" description="Basic and acidic residues" evidence="2">
    <location>
        <begin position="14"/>
        <end position="29"/>
    </location>
</feature>
<evidence type="ECO:0000313" key="5">
    <source>
        <dbReference type="Proteomes" id="UP000232875"/>
    </source>
</evidence>
<evidence type="ECO:0000256" key="1">
    <source>
        <dbReference type="SAM" id="Coils"/>
    </source>
</evidence>
<reference evidence="4 5" key="1">
    <citation type="submission" date="2017-10" db="EMBL/GenBank/DDBJ databases">
        <title>A novel species of cold-tolerant Malassezia isolated from bats.</title>
        <authorList>
            <person name="Lorch J.M."/>
            <person name="Palmer J.M."/>
            <person name="Vanderwolf K.J."/>
            <person name="Schmidt K.Z."/>
            <person name="Verant M.L."/>
            <person name="Weller T.J."/>
            <person name="Blehert D.S."/>
        </authorList>
    </citation>
    <scope>NUCLEOTIDE SEQUENCE [LARGE SCALE GENOMIC DNA]</scope>
    <source>
        <strain evidence="4 5">NWHC:44797-103</strain>
    </source>
</reference>
<dbReference type="OrthoDB" id="786951at2759"/>
<keyword evidence="1" id="KW-0175">Coiled coil</keyword>
<dbReference type="Proteomes" id="UP000232875">
    <property type="component" value="Unassembled WGS sequence"/>
</dbReference>
<feature type="region of interest" description="Disordered" evidence="2">
    <location>
        <begin position="1"/>
        <end position="37"/>
    </location>
</feature>
<evidence type="ECO:0000256" key="2">
    <source>
        <dbReference type="SAM" id="MobiDB-lite"/>
    </source>
</evidence>
<organism evidence="4 5">
    <name type="scientific">Malassezia vespertilionis</name>
    <dbReference type="NCBI Taxonomy" id="2020962"/>
    <lineage>
        <taxon>Eukaryota</taxon>
        <taxon>Fungi</taxon>
        <taxon>Dikarya</taxon>
        <taxon>Basidiomycota</taxon>
        <taxon>Ustilaginomycotina</taxon>
        <taxon>Malasseziomycetes</taxon>
        <taxon>Malasseziales</taxon>
        <taxon>Malasseziaceae</taxon>
        <taxon>Malassezia</taxon>
    </lineage>
</organism>
<dbReference type="GO" id="GO:0000776">
    <property type="term" value="C:kinetochore"/>
    <property type="evidence" value="ECO:0007669"/>
    <property type="project" value="TreeGrafter"/>
</dbReference>
<dbReference type="InterPro" id="IPR000467">
    <property type="entry name" value="G_patch_dom"/>
</dbReference>
<feature type="coiled-coil region" evidence="1">
    <location>
        <begin position="61"/>
        <end position="88"/>
    </location>
</feature>
<evidence type="ECO:0000313" key="4">
    <source>
        <dbReference type="EMBL" id="PKI82625.1"/>
    </source>
</evidence>
<dbReference type="PANTHER" id="PTHR21032">
    <property type="entry name" value="G PATCH DOMAIN-CONTAINING PROTEIN 11"/>
    <property type="match status" value="1"/>
</dbReference>
<dbReference type="EMBL" id="KZ454994">
    <property type="protein sequence ID" value="PKI82625.1"/>
    <property type="molecule type" value="Genomic_DNA"/>
</dbReference>
<dbReference type="AlphaFoldDB" id="A0A2N1J7U0"/>
<protein>
    <recommendedName>
        <fullName evidence="3">G-patch domain-containing protein</fullName>
    </recommendedName>
</protein>
<sequence length="345" mass="38334">MRPKRSLAAAFQSRLEEDREGVDAQREAESNADPDYMSDTILAQLSESDVPRAQTYSERRNRVLLVQAERQRNEMQDAEERRAFKKQRGPLDGEREALYRGIHTNLIDRVASPFERVQPGQGSSAAWKMMQAMGYTQGAALGKDASEDAQHVPLAPDTRWMHDPEKGLRRTGLGHLSIQIAAAVESVRNTPAKDSETQADDFRRTKARDAEQKHIETLLQKARGVLRALDEEHGIEYSPLWLDPTALPAGHALYQASFLHANERGEEDAVGLLEHALLGSGAEPETAQRHADAKSFSALPATARLAVTSAHLREAYAYCVFCGHKYDSGELLETECPGDTEDVHE</sequence>
<proteinExistence type="predicted"/>
<dbReference type="InterPro" id="IPR025239">
    <property type="entry name" value="DUF4187"/>
</dbReference>
<dbReference type="PANTHER" id="PTHR21032:SF0">
    <property type="entry name" value="G PATCH DOMAIN-CONTAINING PROTEIN 11"/>
    <property type="match status" value="1"/>
</dbReference>
<gene>
    <name evidence="4" type="ORF">MVES_003392</name>
</gene>
<dbReference type="InterPro" id="IPR039249">
    <property type="entry name" value="GPATCH11"/>
</dbReference>
<dbReference type="Pfam" id="PF13821">
    <property type="entry name" value="DUF4187"/>
    <property type="match status" value="1"/>
</dbReference>
<dbReference type="GO" id="GO:0003676">
    <property type="term" value="F:nucleic acid binding"/>
    <property type="evidence" value="ECO:0007669"/>
    <property type="project" value="InterPro"/>
</dbReference>
<dbReference type="SMART" id="SM01173">
    <property type="entry name" value="DUF4187"/>
    <property type="match status" value="1"/>
</dbReference>
<keyword evidence="5" id="KW-1185">Reference proteome</keyword>
<dbReference type="PROSITE" id="PS50174">
    <property type="entry name" value="G_PATCH"/>
    <property type="match status" value="1"/>
</dbReference>
<feature type="domain" description="G-patch" evidence="3">
    <location>
        <begin position="122"/>
        <end position="178"/>
    </location>
</feature>
<evidence type="ECO:0000259" key="3">
    <source>
        <dbReference type="PROSITE" id="PS50174"/>
    </source>
</evidence>
<accession>A0A2N1J7U0</accession>
<name>A0A2N1J7U0_9BASI</name>